<evidence type="ECO:0000313" key="1">
    <source>
        <dbReference type="EMBL" id="SFR62661.1"/>
    </source>
</evidence>
<accession>A0A1I6I7K3</accession>
<reference evidence="1 2" key="1">
    <citation type="submission" date="2016-10" db="EMBL/GenBank/DDBJ databases">
        <authorList>
            <person name="de Groot N.N."/>
        </authorList>
    </citation>
    <scope>NUCLEOTIDE SEQUENCE [LARGE SCALE GENOMIC DNA]</scope>
    <source>
        <strain evidence="1 2">CGMCC 1.9167</strain>
    </source>
</reference>
<protein>
    <submittedName>
        <fullName evidence="1">Uncharacterized protein</fullName>
    </submittedName>
</protein>
<gene>
    <name evidence="1" type="ORF">SAMN05216203_1927</name>
</gene>
<proteinExistence type="predicted"/>
<dbReference type="EMBL" id="FOYW01000001">
    <property type="protein sequence ID" value="SFR62661.1"/>
    <property type="molecule type" value="Genomic_DNA"/>
</dbReference>
<name>A0A1I6I7K3_9GAMM</name>
<dbReference type="Proteomes" id="UP000198644">
    <property type="component" value="Unassembled WGS sequence"/>
</dbReference>
<dbReference type="AlphaFoldDB" id="A0A1I6I7K3"/>
<organism evidence="1 2">
    <name type="scientific">Marinobacter daqiaonensis</name>
    <dbReference type="NCBI Taxonomy" id="650891"/>
    <lineage>
        <taxon>Bacteria</taxon>
        <taxon>Pseudomonadati</taxon>
        <taxon>Pseudomonadota</taxon>
        <taxon>Gammaproteobacteria</taxon>
        <taxon>Pseudomonadales</taxon>
        <taxon>Marinobacteraceae</taxon>
        <taxon>Marinobacter</taxon>
    </lineage>
</organism>
<sequence length="195" mass="22135">MQPGTGIVYIQRRWRRTTSRSLKNAAGRNDCQFSCRKSRLMQGDVHAIYQTTRGPKITTHRSIVRVSVFGRTGGLLRWTSPTARRPLLFSVLPIAQPARALSHSRPTPRWFRCRPEARQAGAVNFFEKGPKGIKDLWAPFAFGSQKQLLQLTYFSFYLFKLVHLLTNQLGGSKFSPIKNKDLSSATRSQILATIE</sequence>
<evidence type="ECO:0000313" key="2">
    <source>
        <dbReference type="Proteomes" id="UP000198644"/>
    </source>
</evidence>
<dbReference type="STRING" id="650891.SAMN05216203_1927"/>
<keyword evidence="2" id="KW-1185">Reference proteome</keyword>